<organism evidence="2 3">
    <name type="scientific">Winogradskyella litoriviva</name>
    <dbReference type="NCBI Taxonomy" id="1220182"/>
    <lineage>
        <taxon>Bacteria</taxon>
        <taxon>Pseudomonadati</taxon>
        <taxon>Bacteroidota</taxon>
        <taxon>Flavobacteriia</taxon>
        <taxon>Flavobacteriales</taxon>
        <taxon>Flavobacteriaceae</taxon>
        <taxon>Winogradskyella</taxon>
    </lineage>
</organism>
<keyword evidence="3" id="KW-1185">Reference proteome</keyword>
<feature type="signal peptide" evidence="1">
    <location>
        <begin position="1"/>
        <end position="21"/>
    </location>
</feature>
<keyword evidence="1" id="KW-0732">Signal</keyword>
<dbReference type="Proteomes" id="UP000805085">
    <property type="component" value="Unassembled WGS sequence"/>
</dbReference>
<comment type="caution">
    <text evidence="2">The sequence shown here is derived from an EMBL/GenBank/DDBJ whole genome shotgun (WGS) entry which is preliminary data.</text>
</comment>
<name>A0ABX2DZJ6_9FLAO</name>
<evidence type="ECO:0000313" key="2">
    <source>
        <dbReference type="EMBL" id="NRD21763.1"/>
    </source>
</evidence>
<accession>A0ABX2DZJ6</accession>
<evidence type="ECO:0000313" key="3">
    <source>
        <dbReference type="Proteomes" id="UP000805085"/>
    </source>
</evidence>
<dbReference type="EMBL" id="JABRWQ010000001">
    <property type="protein sequence ID" value="NRD21763.1"/>
    <property type="molecule type" value="Genomic_DNA"/>
</dbReference>
<dbReference type="RefSeq" id="WP_173299435.1">
    <property type="nucleotide sequence ID" value="NZ_JABRWQ010000001.1"/>
</dbReference>
<feature type="chain" id="PRO_5046561436" description="DUF3221 domain-containing protein" evidence="1">
    <location>
        <begin position="22"/>
        <end position="125"/>
    </location>
</feature>
<evidence type="ECO:0000256" key="1">
    <source>
        <dbReference type="SAM" id="SignalP"/>
    </source>
</evidence>
<protein>
    <recommendedName>
        <fullName evidence="4">DUF3221 domain-containing protein</fullName>
    </recommendedName>
</protein>
<gene>
    <name evidence="2" type="ORF">HNV10_00825</name>
</gene>
<sequence length="125" mass="14471">MKNKQFILVFICSIVVFSANALLEKKTKTQDKRKVTATATFDGYDAEDGYAFIIQEDEDDAESEITMFFTEISETALKAVNLKSDEMIGKRFQITYEITEYEEEDDNGYVETFESFKIIEIKKLK</sequence>
<reference evidence="2 3" key="1">
    <citation type="journal article" date="2015" name="Int. J. Syst. Evol. Microbiol.">
        <title>Winogradskyella litoriviva sp. nov., isolated from coastal seawater.</title>
        <authorList>
            <person name="Nedashkovskaya O.I."/>
            <person name="Kukhlevskiy A.D."/>
            <person name="Zhukova N.V."/>
            <person name="Kim S.J."/>
            <person name="Rhee S.K."/>
            <person name="Mikhailov V.V."/>
        </authorList>
    </citation>
    <scope>NUCLEOTIDE SEQUENCE [LARGE SCALE GENOMIC DNA]</scope>
    <source>
        <strain evidence="2 3">KMM6491</strain>
    </source>
</reference>
<proteinExistence type="predicted"/>
<evidence type="ECO:0008006" key="4">
    <source>
        <dbReference type="Google" id="ProtNLM"/>
    </source>
</evidence>